<dbReference type="PANTHER" id="PTHR21496">
    <property type="entry name" value="FERREDOXIN-RELATED"/>
    <property type="match status" value="1"/>
</dbReference>
<keyword evidence="3" id="KW-0408">Iron</keyword>
<dbReference type="CDD" id="cd03528">
    <property type="entry name" value="Rieske_RO_ferredoxin"/>
    <property type="match status" value="1"/>
</dbReference>
<name>D5IGH2_9SPHN</name>
<dbReference type="EMBL" id="GU123625">
    <property type="protein sequence ID" value="ADC31806.1"/>
    <property type="molecule type" value="Genomic_DNA"/>
</dbReference>
<reference evidence="8" key="1">
    <citation type="journal article" date="2010" name="PLoS ONE">
        <title>The genes coding for the conversion of carbazole to catechol are flanked by IS6100 elements in Sphingomonas sp. strain XLDN2-5.</title>
        <authorList>
            <person name="Gai Z."/>
            <person name="Wang X."/>
            <person name="Liu X."/>
            <person name="Tai C."/>
            <person name="Tang H."/>
            <person name="He X."/>
            <person name="Wu G."/>
            <person name="Deng Z."/>
            <person name="Xu P."/>
        </authorList>
    </citation>
    <scope>NUCLEOTIDE SEQUENCE</scope>
    <source>
        <strain evidence="8">XLDN2-5</strain>
    </source>
</reference>
<evidence type="ECO:0000256" key="6">
    <source>
        <dbReference type="ARBA" id="ARBA00038001"/>
    </source>
</evidence>
<dbReference type="InterPro" id="IPR017941">
    <property type="entry name" value="Rieske_2Fe-2S"/>
</dbReference>
<dbReference type="SUPFAM" id="SSF50022">
    <property type="entry name" value="ISP domain"/>
    <property type="match status" value="1"/>
</dbReference>
<evidence type="ECO:0000256" key="2">
    <source>
        <dbReference type="ARBA" id="ARBA00022723"/>
    </source>
</evidence>
<evidence type="ECO:0000256" key="5">
    <source>
        <dbReference type="ARBA" id="ARBA00034078"/>
    </source>
</evidence>
<feature type="domain" description="Rieske" evidence="7">
    <location>
        <begin position="5"/>
        <end position="100"/>
    </location>
</feature>
<gene>
    <name evidence="8" type="primary">antAb</name>
</gene>
<dbReference type="NCBIfam" id="NF041683">
    <property type="entry name" value="ant_diox_AndAb"/>
    <property type="match status" value="1"/>
</dbReference>
<dbReference type="GO" id="GO:0051537">
    <property type="term" value="F:2 iron, 2 sulfur cluster binding"/>
    <property type="evidence" value="ECO:0007669"/>
    <property type="project" value="UniProtKB-KW"/>
</dbReference>
<sequence>MTNWIDVASVEDVLEDEPFAANANGTPLALFRVEDEFFALYDLCSHGAAKLSEGFIEDGCVECPLHQGLVCITTGEPKSAPITEAVRTFPVRRNGDRIEVEL</sequence>
<dbReference type="InterPro" id="IPR036922">
    <property type="entry name" value="Rieske_2Fe-2S_sf"/>
</dbReference>
<evidence type="ECO:0000256" key="3">
    <source>
        <dbReference type="ARBA" id="ARBA00023004"/>
    </source>
</evidence>
<dbReference type="GO" id="GO:0046872">
    <property type="term" value="F:metal ion binding"/>
    <property type="evidence" value="ECO:0007669"/>
    <property type="project" value="UniProtKB-KW"/>
</dbReference>
<evidence type="ECO:0000259" key="7">
    <source>
        <dbReference type="PROSITE" id="PS51296"/>
    </source>
</evidence>
<comment type="cofactor">
    <cofactor evidence="5">
        <name>[2Fe-2S] cluster</name>
        <dbReference type="ChEBI" id="CHEBI:190135"/>
    </cofactor>
</comment>
<dbReference type="Pfam" id="PF00355">
    <property type="entry name" value="Rieske"/>
    <property type="match status" value="1"/>
</dbReference>
<protein>
    <submittedName>
        <fullName evidence="8">AntAb</fullName>
    </submittedName>
</protein>
<evidence type="ECO:0000256" key="4">
    <source>
        <dbReference type="ARBA" id="ARBA00023014"/>
    </source>
</evidence>
<keyword evidence="2" id="KW-0479">Metal-binding</keyword>
<accession>D5IGH2</accession>
<proteinExistence type="inferred from homology"/>
<dbReference type="PANTHER" id="PTHR21496:SF0">
    <property type="entry name" value="RIESKE DOMAIN-CONTAINING PROTEIN"/>
    <property type="match status" value="1"/>
</dbReference>
<dbReference type="PROSITE" id="PS51296">
    <property type="entry name" value="RIESKE"/>
    <property type="match status" value="1"/>
</dbReference>
<evidence type="ECO:0000313" key="8">
    <source>
        <dbReference type="EMBL" id="ADC31806.1"/>
    </source>
</evidence>
<keyword evidence="4" id="KW-0411">Iron-sulfur</keyword>
<evidence type="ECO:0000256" key="1">
    <source>
        <dbReference type="ARBA" id="ARBA00022714"/>
    </source>
</evidence>
<dbReference type="Gene3D" id="2.102.10.10">
    <property type="entry name" value="Rieske [2Fe-2S] iron-sulphur domain"/>
    <property type="match status" value="1"/>
</dbReference>
<dbReference type="AlphaFoldDB" id="D5IGH2"/>
<organism evidence="8">
    <name type="scientific">Sphingomonas sp. XLDN2-5</name>
    <dbReference type="NCBI Taxonomy" id="411925"/>
    <lineage>
        <taxon>Bacteria</taxon>
        <taxon>Pseudomonadati</taxon>
        <taxon>Pseudomonadota</taxon>
        <taxon>Alphaproteobacteria</taxon>
        <taxon>Sphingomonadales</taxon>
        <taxon>Sphingomonadaceae</taxon>
        <taxon>Sphingomonas</taxon>
    </lineage>
</organism>
<keyword evidence="1" id="KW-0001">2Fe-2S</keyword>
<comment type="similarity">
    <text evidence="6">Belongs to the bacterial ring-hydroxylating dioxygenase ferredoxin component family.</text>
</comment>